<evidence type="ECO:0000313" key="2">
    <source>
        <dbReference type="Proteomes" id="UP000829447"/>
    </source>
</evidence>
<dbReference type="Proteomes" id="UP000829447">
    <property type="component" value="Linkage Group LG28"/>
</dbReference>
<accession>A0ACC5XUL2</accession>
<comment type="caution">
    <text evidence="1">The sequence shown here is derived from an EMBL/GenBank/DDBJ whole genome shotgun (WGS) entry which is preliminary data.</text>
</comment>
<dbReference type="EMBL" id="CM040481">
    <property type="protein sequence ID" value="MCI4394963.1"/>
    <property type="molecule type" value="Genomic_DNA"/>
</dbReference>
<keyword evidence="2" id="KW-1185">Reference proteome</keyword>
<name>A0ACC5XUL2_PANGG</name>
<evidence type="ECO:0000313" key="1">
    <source>
        <dbReference type="EMBL" id="MCI4394963.1"/>
    </source>
</evidence>
<sequence>MSVFGQSKPVYLKTYGKQKRRVEQWFSPDLRKKAFSFSSTPSSDQSIPELTSKKRKNNKKSTASTSSKTLRMAKQKAMKALKELESDEESIFIPGTAPRRKPSTKLIKKTAVTSTSPGSGFTSSKEEQASQYTMKMRKKQPVLSNSENESDSFVTKNKCSNAFRQNASSKFKHIK</sequence>
<gene>
    <name evidence="1" type="ORF">PGIGA_G00174940</name>
</gene>
<reference evidence="1 2" key="1">
    <citation type="journal article" date="2022" name="bioRxiv">
        <title>An ancient truncated duplication of the anti-Mullerian hormone receptor type 2 gene is a potential conserved master sex determinant in the Pangasiidae catfish family.</title>
        <authorList>
            <person name="Wen M."/>
            <person name="Pan Q."/>
            <person name="Jouanno E."/>
            <person name="Montfort J."/>
            <person name="Zahm M."/>
            <person name="Cabau C."/>
            <person name="Klopp C."/>
            <person name="Iampietro C."/>
            <person name="Roques C."/>
            <person name="Bouchez O."/>
            <person name="Castinel A."/>
            <person name="Donnadieu C."/>
            <person name="Parrinello H."/>
            <person name="Poncet C."/>
            <person name="Belmonte E."/>
            <person name="Gautier V."/>
            <person name="Avarre J.-C."/>
            <person name="Dugue R."/>
            <person name="Gustiano R."/>
            <person name="Ha T.T.T."/>
            <person name="Campet M."/>
            <person name="Sriphairoj K."/>
            <person name="Ribolli J."/>
            <person name="de Almeida F.L."/>
            <person name="Desvignes T."/>
            <person name="Postlethwait J.H."/>
            <person name="Bucao C.F."/>
            <person name="Robinson-Rechavi M."/>
            <person name="Bobe J."/>
            <person name="Herpin A."/>
            <person name="Guiguen Y."/>
        </authorList>
    </citation>
    <scope>NUCLEOTIDE SEQUENCE [LARGE SCALE GENOMIC DNA]</scope>
    <source>
        <strain evidence="1">YG-Dec2019</strain>
    </source>
</reference>
<organism evidence="1 2">
    <name type="scientific">Pangasianodon gigas</name>
    <name type="common">Mekong giant catfish</name>
    <name type="synonym">Pangasius gigas</name>
    <dbReference type="NCBI Taxonomy" id="30993"/>
    <lineage>
        <taxon>Eukaryota</taxon>
        <taxon>Metazoa</taxon>
        <taxon>Chordata</taxon>
        <taxon>Craniata</taxon>
        <taxon>Vertebrata</taxon>
        <taxon>Euteleostomi</taxon>
        <taxon>Actinopterygii</taxon>
        <taxon>Neopterygii</taxon>
        <taxon>Teleostei</taxon>
        <taxon>Ostariophysi</taxon>
        <taxon>Siluriformes</taxon>
        <taxon>Pangasiidae</taxon>
        <taxon>Pangasianodon</taxon>
    </lineage>
</organism>
<proteinExistence type="predicted"/>
<protein>
    <submittedName>
        <fullName evidence="1">Uncharacterized protein</fullName>
    </submittedName>
</protein>